<evidence type="ECO:0000313" key="2">
    <source>
        <dbReference type="Proteomes" id="UP001162164"/>
    </source>
</evidence>
<dbReference type="Proteomes" id="UP001162164">
    <property type="component" value="Unassembled WGS sequence"/>
</dbReference>
<dbReference type="EMBL" id="JAPWTJ010000031">
    <property type="protein sequence ID" value="KAJ8984580.1"/>
    <property type="molecule type" value="Genomic_DNA"/>
</dbReference>
<proteinExistence type="predicted"/>
<name>A0ABQ9K1U5_9CUCU</name>
<protein>
    <submittedName>
        <fullName evidence="1">Uncharacterized protein</fullName>
    </submittedName>
</protein>
<keyword evidence="2" id="KW-1185">Reference proteome</keyword>
<reference evidence="1" key="1">
    <citation type="journal article" date="2023" name="Insect Mol. Biol.">
        <title>Genome sequencing provides insights into the evolution of gene families encoding plant cell wall-degrading enzymes in longhorned beetles.</title>
        <authorList>
            <person name="Shin N.R."/>
            <person name="Okamura Y."/>
            <person name="Kirsch R."/>
            <person name="Pauchet Y."/>
        </authorList>
    </citation>
    <scope>NUCLEOTIDE SEQUENCE</scope>
    <source>
        <strain evidence="1">MMC_N1</strain>
    </source>
</reference>
<accession>A0ABQ9K1U5</accession>
<evidence type="ECO:0000313" key="1">
    <source>
        <dbReference type="EMBL" id="KAJ8984580.1"/>
    </source>
</evidence>
<gene>
    <name evidence="1" type="ORF">NQ317_006042</name>
</gene>
<organism evidence="1 2">
    <name type="scientific">Molorchus minor</name>
    <dbReference type="NCBI Taxonomy" id="1323400"/>
    <lineage>
        <taxon>Eukaryota</taxon>
        <taxon>Metazoa</taxon>
        <taxon>Ecdysozoa</taxon>
        <taxon>Arthropoda</taxon>
        <taxon>Hexapoda</taxon>
        <taxon>Insecta</taxon>
        <taxon>Pterygota</taxon>
        <taxon>Neoptera</taxon>
        <taxon>Endopterygota</taxon>
        <taxon>Coleoptera</taxon>
        <taxon>Polyphaga</taxon>
        <taxon>Cucujiformia</taxon>
        <taxon>Chrysomeloidea</taxon>
        <taxon>Cerambycidae</taxon>
        <taxon>Lamiinae</taxon>
        <taxon>Monochamini</taxon>
        <taxon>Molorchus</taxon>
    </lineage>
</organism>
<sequence>MVVIHRVTLCYEQMDSSKAGSFNNLKDSSITVYYGVYTPNDNKDYNPNPNVFEDKLEALKVAKKNKKSRFKAFQFYHEAVEFAPQWVRVS</sequence>
<comment type="caution">
    <text evidence="1">The sequence shown here is derived from an EMBL/GenBank/DDBJ whole genome shotgun (WGS) entry which is preliminary data.</text>
</comment>